<keyword evidence="2" id="KW-1185">Reference proteome</keyword>
<comment type="caution">
    <text evidence="1">The sequence shown here is derived from an EMBL/GenBank/DDBJ whole genome shotgun (WGS) entry which is preliminary data.</text>
</comment>
<proteinExistence type="predicted"/>
<accession>A0ABP1EXM9</accession>
<sequence length="22" mass="2307">MLINNPFCLVAGTGLEPVTFGL</sequence>
<protein>
    <submittedName>
        <fullName evidence="1">Uncharacterized protein</fullName>
    </submittedName>
</protein>
<name>A0ABP1EXM9_9FLAO</name>
<dbReference type="EMBL" id="CAXJIO010000010">
    <property type="protein sequence ID" value="CAL2102234.1"/>
    <property type="molecule type" value="Genomic_DNA"/>
</dbReference>
<gene>
    <name evidence="1" type="ORF">T190423A01A_10797</name>
</gene>
<dbReference type="Proteomes" id="UP001497527">
    <property type="component" value="Unassembled WGS sequence"/>
</dbReference>
<organism evidence="1 2">
    <name type="scientific">Tenacibaculum polynesiense</name>
    <dbReference type="NCBI Taxonomy" id="3137857"/>
    <lineage>
        <taxon>Bacteria</taxon>
        <taxon>Pseudomonadati</taxon>
        <taxon>Bacteroidota</taxon>
        <taxon>Flavobacteriia</taxon>
        <taxon>Flavobacteriales</taxon>
        <taxon>Flavobacteriaceae</taxon>
        <taxon>Tenacibaculum</taxon>
    </lineage>
</organism>
<evidence type="ECO:0000313" key="2">
    <source>
        <dbReference type="Proteomes" id="UP001497527"/>
    </source>
</evidence>
<reference evidence="1 2" key="1">
    <citation type="submission" date="2024-05" db="EMBL/GenBank/DDBJ databases">
        <authorList>
            <person name="Duchaud E."/>
        </authorList>
    </citation>
    <scope>NUCLEOTIDE SEQUENCE [LARGE SCALE GENOMIC DNA]</scope>
    <source>
        <strain evidence="1">Ena-SAMPLE-TAB-13-05-2024-13:56:06:370-140308</strain>
    </source>
</reference>
<evidence type="ECO:0000313" key="1">
    <source>
        <dbReference type="EMBL" id="CAL2102234.1"/>
    </source>
</evidence>